<dbReference type="GO" id="GO:0019441">
    <property type="term" value="P:L-tryptophan catabolic process to kynurenine"/>
    <property type="evidence" value="ECO:0007669"/>
    <property type="project" value="TreeGrafter"/>
</dbReference>
<comment type="pathway">
    <text evidence="4 6">Amino-acid degradation; L-kynurenine degradation; L-alanine and anthranilate from L-kynurenine: step 1/1.</text>
</comment>
<feature type="binding site" evidence="4">
    <location>
        <position position="218"/>
    </location>
    <ligand>
        <name>pyridoxal 5'-phosphate</name>
        <dbReference type="ChEBI" id="CHEBI:597326"/>
    </ligand>
</feature>
<dbReference type="HAMAP" id="MF_01970">
    <property type="entry name" value="Kynureninase"/>
    <property type="match status" value="1"/>
</dbReference>
<gene>
    <name evidence="4" type="primary">kynU</name>
    <name evidence="7" type="ORF">SAMN05414137_10118</name>
</gene>
<dbReference type="UniPathway" id="UPA00334">
    <property type="reaction ID" value="UER00455"/>
</dbReference>
<dbReference type="UniPathway" id="UPA00253">
    <property type="reaction ID" value="UER00329"/>
</dbReference>
<dbReference type="STRING" id="235985.SAMN05414137_10118"/>
<feature type="binding site" evidence="4">
    <location>
        <position position="193"/>
    </location>
    <ligand>
        <name>pyridoxal 5'-phosphate</name>
        <dbReference type="ChEBI" id="CHEBI:597326"/>
    </ligand>
</feature>
<dbReference type="GO" id="GO:0009435">
    <property type="term" value="P:NAD+ biosynthetic process"/>
    <property type="evidence" value="ECO:0007669"/>
    <property type="project" value="UniProtKB-UniRule"/>
</dbReference>
<dbReference type="PIRSF" id="PIRSF038800">
    <property type="entry name" value="KYNU"/>
    <property type="match status" value="1"/>
</dbReference>
<evidence type="ECO:0000256" key="4">
    <source>
        <dbReference type="HAMAP-Rule" id="MF_01970"/>
    </source>
</evidence>
<dbReference type="GO" id="GO:0043420">
    <property type="term" value="P:anthranilate metabolic process"/>
    <property type="evidence" value="ECO:0007669"/>
    <property type="project" value="TreeGrafter"/>
</dbReference>
<dbReference type="Gene3D" id="3.90.1150.10">
    <property type="entry name" value="Aspartate Aminotransferase, domain 1"/>
    <property type="match status" value="1"/>
</dbReference>
<feature type="binding site" evidence="4">
    <location>
        <begin position="125"/>
        <end position="128"/>
    </location>
    <ligand>
        <name>pyridoxal 5'-phosphate</name>
        <dbReference type="ChEBI" id="CHEBI:597326"/>
    </ligand>
</feature>
<dbReference type="Proteomes" id="UP000183015">
    <property type="component" value="Unassembled WGS sequence"/>
</dbReference>
<organism evidence="7 8">
    <name type="scientific">Streptacidiphilus jiangxiensis</name>
    <dbReference type="NCBI Taxonomy" id="235985"/>
    <lineage>
        <taxon>Bacteria</taxon>
        <taxon>Bacillati</taxon>
        <taxon>Actinomycetota</taxon>
        <taxon>Actinomycetes</taxon>
        <taxon>Kitasatosporales</taxon>
        <taxon>Streptomycetaceae</taxon>
        <taxon>Streptacidiphilus</taxon>
    </lineage>
</organism>
<dbReference type="GO" id="GO:0030170">
    <property type="term" value="F:pyridoxal phosphate binding"/>
    <property type="evidence" value="ECO:0007669"/>
    <property type="project" value="UniProtKB-UniRule"/>
</dbReference>
<dbReference type="GO" id="GO:0005737">
    <property type="term" value="C:cytoplasm"/>
    <property type="evidence" value="ECO:0007669"/>
    <property type="project" value="UniProtKB-UniRule"/>
</dbReference>
<reference evidence="8" key="1">
    <citation type="submission" date="2016-10" db="EMBL/GenBank/DDBJ databases">
        <authorList>
            <person name="Varghese N."/>
        </authorList>
    </citation>
    <scope>NUCLEOTIDE SEQUENCE [LARGE SCALE GENOMIC DNA]</scope>
    <source>
        <strain evidence="8">DSM 45096 / BCRC 16803 / CGMCC 4.1857 / CIP 109030 / JCM 12277 / KCTC 19219 / NBRC 100920 / 33214</strain>
    </source>
</reference>
<comment type="catalytic activity">
    <reaction evidence="6">
        <text>3-hydroxy-L-kynurenine + H2O = 3-hydroxyanthranilate + L-alanine + H(+)</text>
        <dbReference type="Rhea" id="RHEA:25143"/>
        <dbReference type="ChEBI" id="CHEBI:15377"/>
        <dbReference type="ChEBI" id="CHEBI:15378"/>
        <dbReference type="ChEBI" id="CHEBI:36559"/>
        <dbReference type="ChEBI" id="CHEBI:57972"/>
        <dbReference type="ChEBI" id="CHEBI:58125"/>
        <dbReference type="EC" id="3.7.1.3"/>
    </reaction>
</comment>
<dbReference type="NCBIfam" id="TIGR01814">
    <property type="entry name" value="kynureninase"/>
    <property type="match status" value="1"/>
</dbReference>
<dbReference type="GO" id="GO:0097053">
    <property type="term" value="P:L-kynurenine catabolic process"/>
    <property type="evidence" value="ECO:0007669"/>
    <property type="project" value="UniProtKB-UniRule"/>
</dbReference>
<dbReference type="InterPro" id="IPR010111">
    <property type="entry name" value="Kynureninase"/>
</dbReference>
<feature type="binding site" evidence="4">
    <location>
        <position position="274"/>
    </location>
    <ligand>
        <name>pyridoxal 5'-phosphate</name>
        <dbReference type="ChEBI" id="CHEBI:597326"/>
    </ligand>
</feature>
<keyword evidence="8" id="KW-1185">Reference proteome</keyword>
<dbReference type="EC" id="3.7.1.3" evidence="4 5"/>
<dbReference type="InterPro" id="IPR015424">
    <property type="entry name" value="PyrdxlP-dep_Trfase"/>
</dbReference>
<dbReference type="RefSeq" id="WP_042453546.1">
    <property type="nucleotide sequence ID" value="NZ_FOAZ01000001.1"/>
</dbReference>
<keyword evidence="2 4" id="KW-0378">Hydrolase</keyword>
<dbReference type="PANTHER" id="PTHR14084:SF0">
    <property type="entry name" value="KYNURENINASE"/>
    <property type="match status" value="1"/>
</dbReference>
<evidence type="ECO:0000256" key="5">
    <source>
        <dbReference type="NCBIfam" id="TIGR01814"/>
    </source>
</evidence>
<proteinExistence type="inferred from homology"/>
<dbReference type="EMBL" id="FOAZ01000001">
    <property type="protein sequence ID" value="SEK19496.1"/>
    <property type="molecule type" value="Genomic_DNA"/>
</dbReference>
<dbReference type="GO" id="GO:0030429">
    <property type="term" value="F:kynureninase activity"/>
    <property type="evidence" value="ECO:0007669"/>
    <property type="project" value="UniProtKB-UniRule"/>
</dbReference>
<comment type="similarity">
    <text evidence="4 6">Belongs to the kynureninase family.</text>
</comment>
<evidence type="ECO:0000256" key="2">
    <source>
        <dbReference type="ARBA" id="ARBA00022801"/>
    </source>
</evidence>
<accession>A0A1H7F010</accession>
<dbReference type="SUPFAM" id="SSF53383">
    <property type="entry name" value="PLP-dependent transferases"/>
    <property type="match status" value="1"/>
</dbReference>
<dbReference type="Pfam" id="PF22580">
    <property type="entry name" value="KYNU_C"/>
    <property type="match status" value="1"/>
</dbReference>
<feature type="binding site" evidence="4">
    <location>
        <position position="98"/>
    </location>
    <ligand>
        <name>pyridoxal 5'-phosphate</name>
        <dbReference type="ChEBI" id="CHEBI:597326"/>
    </ligand>
</feature>
<evidence type="ECO:0000313" key="7">
    <source>
        <dbReference type="EMBL" id="SEK19496.1"/>
    </source>
</evidence>
<comment type="function">
    <text evidence="4 6">Catalyzes the cleavage of L-kynurenine (L-Kyn) and L-3-hydroxykynurenine (L-3OHKyn) into anthranilic acid (AA) and 3-hydroxyanthranilic acid (3-OHAA), respectively.</text>
</comment>
<feature type="binding site" evidence="4">
    <location>
        <position position="97"/>
    </location>
    <ligand>
        <name>pyridoxal 5'-phosphate</name>
        <dbReference type="ChEBI" id="CHEBI:597326"/>
    </ligand>
</feature>
<protein>
    <recommendedName>
        <fullName evidence="4 5">Kynureninase</fullName>
        <ecNumber evidence="4 5">3.7.1.3</ecNumber>
    </recommendedName>
    <alternativeName>
        <fullName evidence="4">L-kynurenine hydrolase</fullName>
    </alternativeName>
</protein>
<evidence type="ECO:0000256" key="6">
    <source>
        <dbReference type="PIRNR" id="PIRNR038800"/>
    </source>
</evidence>
<evidence type="ECO:0000313" key="8">
    <source>
        <dbReference type="Proteomes" id="UP000183015"/>
    </source>
</evidence>
<dbReference type="eggNOG" id="COG3844">
    <property type="taxonomic scope" value="Bacteria"/>
</dbReference>
<comment type="pathway">
    <text evidence="4 6">Cofactor biosynthesis; NAD(+) biosynthesis; quinolinate from L-kynurenine: step 2/3.</text>
</comment>
<dbReference type="Gene3D" id="3.40.640.10">
    <property type="entry name" value="Type I PLP-dependent aspartate aminotransferase-like (Major domain)"/>
    <property type="match status" value="1"/>
</dbReference>
<comment type="catalytic activity">
    <reaction evidence="4 6">
        <text>L-kynurenine + H2O = anthranilate + L-alanine + H(+)</text>
        <dbReference type="Rhea" id="RHEA:16813"/>
        <dbReference type="ChEBI" id="CHEBI:15377"/>
        <dbReference type="ChEBI" id="CHEBI:15378"/>
        <dbReference type="ChEBI" id="CHEBI:16567"/>
        <dbReference type="ChEBI" id="CHEBI:57959"/>
        <dbReference type="ChEBI" id="CHEBI:57972"/>
        <dbReference type="EC" id="3.7.1.3"/>
    </reaction>
</comment>
<dbReference type="GO" id="GO:0019805">
    <property type="term" value="P:quinolinate biosynthetic process"/>
    <property type="evidence" value="ECO:0007669"/>
    <property type="project" value="UniProtKB-UniRule"/>
</dbReference>
<sequence>MITREEALALDAADPLRGFRERFTLPKDVLYLDGNSLGALPAHTPERLRRMVEEEWGQGLIRSWNEAGWYDLPRGLGNRLAPLVGAAPDQVVVCDSTSVNLFKVLSAALRLRPGRSTVVSELGSFPTDLYMTEGLSPARRLLIGRDGASLAELLDEDTAVVLLSHVDYRTGRLQDMAAVTEQVHAAGALMVWDLCHSVGALPVELDACEADFAVGCGYKYLNGGPGAPAFLYAAQRHHAAARQPLSGWFGHAEPFAMAPDYRPADGIGRFLTGTPPLLSLAGLDAALDVWAEVDLALVRAKSLSLTSFFLRLTDALGLETVTPRGEAERGSQISLRHPSAYAVVQALIARGVIGDFREPDIMRFGFTPLYVSHADVWDAAEALRQVLATGEWAEARFAERGAVT</sequence>
<dbReference type="InterPro" id="IPR015422">
    <property type="entry name" value="PyrdxlP-dep_Trfase_small"/>
</dbReference>
<comment type="caution">
    <text evidence="4">Lacks conserved residue(s) required for the propagation of feature annotation.</text>
</comment>
<feature type="binding site" evidence="4">
    <location>
        <position position="196"/>
    </location>
    <ligand>
        <name>pyridoxal 5'-phosphate</name>
        <dbReference type="ChEBI" id="CHEBI:597326"/>
    </ligand>
</feature>
<evidence type="ECO:0000256" key="1">
    <source>
        <dbReference type="ARBA" id="ARBA00022642"/>
    </source>
</evidence>
<evidence type="ECO:0000256" key="3">
    <source>
        <dbReference type="ARBA" id="ARBA00022898"/>
    </source>
</evidence>
<dbReference type="AlphaFoldDB" id="A0A1H7F010"/>
<feature type="binding site" evidence="4">
    <location>
        <position position="248"/>
    </location>
    <ligand>
        <name>pyridoxal 5'-phosphate</name>
        <dbReference type="ChEBI" id="CHEBI:597326"/>
    </ligand>
</feature>
<feature type="modified residue" description="N6-(pyridoxal phosphate)lysine" evidence="4">
    <location>
        <position position="219"/>
    </location>
</feature>
<comment type="cofactor">
    <cofactor evidence="4 6">
        <name>pyridoxal 5'-phosphate</name>
        <dbReference type="ChEBI" id="CHEBI:597326"/>
    </cofactor>
</comment>
<keyword evidence="1 4" id="KW-0662">Pyridine nucleotide biosynthesis</keyword>
<dbReference type="PANTHER" id="PTHR14084">
    <property type="entry name" value="KYNURENINASE"/>
    <property type="match status" value="1"/>
</dbReference>
<name>A0A1H7F010_STRJI</name>
<keyword evidence="3 4" id="KW-0663">Pyridoxal phosphate</keyword>
<dbReference type="InterPro" id="IPR015421">
    <property type="entry name" value="PyrdxlP-dep_Trfase_major"/>
</dbReference>
<comment type="subunit">
    <text evidence="4 6">Homodimer.</text>
</comment>